<organism evidence="2 3">
    <name type="scientific">Victivallis vadensis</name>
    <dbReference type="NCBI Taxonomy" id="172901"/>
    <lineage>
        <taxon>Bacteria</taxon>
        <taxon>Pseudomonadati</taxon>
        <taxon>Lentisphaerota</taxon>
        <taxon>Lentisphaeria</taxon>
        <taxon>Victivallales</taxon>
        <taxon>Victivallaceae</taxon>
        <taxon>Victivallis</taxon>
    </lineage>
</organism>
<evidence type="ECO:0000313" key="2">
    <source>
        <dbReference type="EMBL" id="PVY40090.1"/>
    </source>
</evidence>
<reference evidence="2 3" key="1">
    <citation type="submission" date="2018-04" db="EMBL/GenBank/DDBJ databases">
        <title>Genomic Encyclopedia of Type Strains, Phase IV (KMG-IV): sequencing the most valuable type-strain genomes for metagenomic binning, comparative biology and taxonomic classification.</title>
        <authorList>
            <person name="Goeker M."/>
        </authorList>
    </citation>
    <scope>NUCLEOTIDE SEQUENCE [LARGE SCALE GENOMIC DNA]</scope>
    <source>
        <strain evidence="2 3">DSM 14823</strain>
    </source>
</reference>
<keyword evidence="3" id="KW-1185">Reference proteome</keyword>
<dbReference type="RefSeq" id="WP_133245174.1">
    <property type="nucleotide sequence ID" value="NZ_CABMMC010000078.1"/>
</dbReference>
<dbReference type="GeneID" id="78295805"/>
<dbReference type="EMBL" id="QEKH01000018">
    <property type="protein sequence ID" value="PVY40090.1"/>
    <property type="molecule type" value="Genomic_DNA"/>
</dbReference>
<feature type="chain" id="PRO_5015723923" description="Carbohydrate binding protein" evidence="1">
    <location>
        <begin position="18"/>
        <end position="223"/>
    </location>
</feature>
<keyword evidence="1" id="KW-0732">Signal</keyword>
<dbReference type="Proteomes" id="UP000245959">
    <property type="component" value="Unassembled WGS sequence"/>
</dbReference>
<gene>
    <name evidence="2" type="ORF">C8D82_11891</name>
</gene>
<evidence type="ECO:0000256" key="1">
    <source>
        <dbReference type="SAM" id="SignalP"/>
    </source>
</evidence>
<evidence type="ECO:0000313" key="3">
    <source>
        <dbReference type="Proteomes" id="UP000245959"/>
    </source>
</evidence>
<dbReference type="Gene3D" id="2.60.120.260">
    <property type="entry name" value="Galactose-binding domain-like"/>
    <property type="match status" value="1"/>
</dbReference>
<dbReference type="AlphaFoldDB" id="A0A2U1AUL8"/>
<accession>A0A2U1AUL8</accession>
<proteinExistence type="predicted"/>
<name>A0A2U1AUL8_9BACT</name>
<sequence length="223" mass="25333">MRIGLSVMMLLAAALQAGENLLPNGSFDEGGKEALHWEKTDNLTSFWRNDGQRGRILELDTRPDRKQVLAYREERKRNPDAPAPKAVIPKEPLKSIGSNEGTALDSMLLDVKPGQDYKLSIDYRGAGTPFVWIKGFMIHPKRKTLTDCYQTRLAPPGGAADRWRSCSITFRPTPQTVKMKVRIYAYWPAGVYWFDNVRLEEITPAEAAELRRKRAETEEKNVN</sequence>
<evidence type="ECO:0008006" key="4">
    <source>
        <dbReference type="Google" id="ProtNLM"/>
    </source>
</evidence>
<feature type="signal peptide" evidence="1">
    <location>
        <begin position="1"/>
        <end position="17"/>
    </location>
</feature>
<comment type="caution">
    <text evidence="2">The sequence shown here is derived from an EMBL/GenBank/DDBJ whole genome shotgun (WGS) entry which is preliminary data.</text>
</comment>
<protein>
    <recommendedName>
        <fullName evidence="4">Carbohydrate binding protein</fullName>
    </recommendedName>
</protein>
<dbReference type="OrthoDB" id="1095434at2"/>